<keyword evidence="3" id="KW-1185">Reference proteome</keyword>
<comment type="similarity">
    <text evidence="1">Belongs to the UPF0181 family.</text>
</comment>
<dbReference type="Proteomes" id="UP000344450">
    <property type="component" value="Chromosome"/>
</dbReference>
<protein>
    <recommendedName>
        <fullName evidence="1">UPF0181 protein GHC21_08865</fullName>
    </recommendedName>
</protein>
<dbReference type="Pfam" id="PF03701">
    <property type="entry name" value="UPF0181"/>
    <property type="match status" value="1"/>
</dbReference>
<dbReference type="RefSeq" id="WP_153742678.1">
    <property type="nucleotide sequence ID" value="NZ_CP045843.1"/>
</dbReference>
<gene>
    <name evidence="2" type="ORF">GHC21_08865</name>
</gene>
<evidence type="ECO:0000313" key="3">
    <source>
        <dbReference type="Proteomes" id="UP000344450"/>
    </source>
</evidence>
<proteinExistence type="inferred from homology"/>
<organism evidence="2 3">
    <name type="scientific">Kluyvera intermedia</name>
    <name type="common">Enterobacter intermedius</name>
    <dbReference type="NCBI Taxonomy" id="61648"/>
    <lineage>
        <taxon>Bacteria</taxon>
        <taxon>Pseudomonadati</taxon>
        <taxon>Pseudomonadota</taxon>
        <taxon>Gammaproteobacteria</taxon>
        <taxon>Enterobacterales</taxon>
        <taxon>Enterobacteriaceae</taxon>
        <taxon>Kluyvera</taxon>
    </lineage>
</organism>
<name>A0ABX6DMH8_KLUIN</name>
<dbReference type="HAMAP" id="MF_00507">
    <property type="entry name" value="UPF0181"/>
    <property type="match status" value="1"/>
</dbReference>
<dbReference type="GeneID" id="91972510"/>
<accession>A0ABX6DMH8</accession>
<evidence type="ECO:0000313" key="2">
    <source>
        <dbReference type="EMBL" id="QGH29768.1"/>
    </source>
</evidence>
<evidence type="ECO:0000256" key="1">
    <source>
        <dbReference type="HAMAP-Rule" id="MF_00507"/>
    </source>
</evidence>
<reference evidence="2 3" key="1">
    <citation type="submission" date="2019-10" db="EMBL/GenBank/DDBJ databases">
        <title>Complete genome sequencing of drug resistant plasmids in Kluyvera intermedia.</title>
        <authorList>
            <person name="Ke C."/>
            <person name="Jian S."/>
        </authorList>
    </citation>
    <scope>NUCLEOTIDE SEQUENCE [LARGE SCALE GENOMIC DNA]</scope>
    <source>
        <strain evidence="2 3">N2-1</strain>
    </source>
</reference>
<dbReference type="InterPro" id="IPR005371">
    <property type="entry name" value="UPF0181"/>
</dbReference>
<sequence length="68" mass="7624">MFAGLPSLSHEQQQQAVDRIHELMAQGMPSGQAIMIVAEELRANHTGEQIVARFEDEDEDQASEEEDE</sequence>
<dbReference type="NCBIfam" id="NF003476">
    <property type="entry name" value="PRK05114.1"/>
    <property type="match status" value="1"/>
</dbReference>
<dbReference type="EMBL" id="CP045845">
    <property type="protein sequence ID" value="QGH29768.1"/>
    <property type="molecule type" value="Genomic_DNA"/>
</dbReference>